<dbReference type="Pfam" id="PF00400">
    <property type="entry name" value="WD40"/>
    <property type="match status" value="5"/>
</dbReference>
<keyword evidence="2 6" id="KW-0853">WD repeat</keyword>
<dbReference type="PANTHER" id="PTHR22852">
    <property type="entry name" value="LETHAL 2 DENTICLELESS PROTEIN RETINOIC ACID-REGULATED NUCLEAR MATRIX-ASSOCIATED PROTEIN"/>
    <property type="match status" value="1"/>
</dbReference>
<dbReference type="InterPro" id="IPR001680">
    <property type="entry name" value="WD40_rpt"/>
</dbReference>
<feature type="compositionally biased region" description="Low complexity" evidence="7">
    <location>
        <begin position="653"/>
        <end position="663"/>
    </location>
</feature>
<sequence>MRGLPRTLNASPTRTPAAGWFAASVRSGAGLGASAGSVRRALAQRALRGPRGRGGLAAQVSAATAYTGAYACYARGLHVFPSIAEARSGDFGSSQVAAPLVPPTAVKFAGRGASSSLLAVADEDGTVTVLDTAGRNEATTQREWWIAHNNAIFDLAWAADARTIVTASGDQNCKLWDTETGLCKKVLAGHRGSVKSVTFAPGSPSLLASSARDGAIMLWDARAAEAGPVVAVPNAHVLMRYQRARRMRKLEANQSVTAVRFAADDVTLFSAGAIDGLMKIWDVRALRSARKPTGAAVAALLPSPFGAPSLVDGGPGSAASSRYGLVALDMSPDGASVLVSQATTSSIYVYSMADMLAEPATAQPRLLLGHRTRSFYVKSAFMPSGEFVVSGSSDGGVYLWNYNAPAAKVGPGSSSALLPFMVLRGHDTESTAVDGCAADPFKLASGSDDNTVRVWDLAPSPEHAAADAPLPEWVSLYSTSGFDDAAACTLPPMLAEAASELPPASPTFSPLAARRVPSPRLARLSPTMARDGQSSPLFSPLFSPTAGLVRSNPTGGDVGGGGQASITQFFNCEPPPPAAAPAGPAGLVTSYFRPLKGGEPMDSAAAATSEASPLEISAVALSTKPTPIKRPLSSLERFFIHDQTDDNVPPPSSAAATAASPTPMDIGTKTAGLSSSLESTRELRLSSPLELESALSSSIASLYPPARQHDSVSPLVKRRRASLLRSSAARSASPSSARRSPRVALVFSPLDMDTDDE</sequence>
<evidence type="ECO:0000256" key="5">
    <source>
        <dbReference type="ARBA" id="ARBA00038344"/>
    </source>
</evidence>
<dbReference type="PRINTS" id="PR00320">
    <property type="entry name" value="GPROTEINBRPT"/>
</dbReference>
<dbReference type="PROSITE" id="PS50294">
    <property type="entry name" value="WD_REPEATS_REGION"/>
    <property type="match status" value="3"/>
</dbReference>
<organism evidence="8 9">
    <name type="scientific">Thecamonas trahens ATCC 50062</name>
    <dbReference type="NCBI Taxonomy" id="461836"/>
    <lineage>
        <taxon>Eukaryota</taxon>
        <taxon>Apusozoa</taxon>
        <taxon>Apusomonadida</taxon>
        <taxon>Apusomonadidae</taxon>
        <taxon>Thecamonas</taxon>
    </lineage>
</organism>
<dbReference type="InterPro" id="IPR019775">
    <property type="entry name" value="WD40_repeat_CS"/>
</dbReference>
<evidence type="ECO:0000313" key="8">
    <source>
        <dbReference type="EMBL" id="KNC47760.1"/>
    </source>
</evidence>
<dbReference type="InterPro" id="IPR036322">
    <property type="entry name" value="WD40_repeat_dom_sf"/>
</dbReference>
<dbReference type="GO" id="GO:0051301">
    <property type="term" value="P:cell division"/>
    <property type="evidence" value="ECO:0007669"/>
    <property type="project" value="UniProtKB-KW"/>
</dbReference>
<dbReference type="CDD" id="cd00200">
    <property type="entry name" value="WD40"/>
    <property type="match status" value="1"/>
</dbReference>
<dbReference type="PROSITE" id="PS50082">
    <property type="entry name" value="WD_REPEATS_2"/>
    <property type="match status" value="4"/>
</dbReference>
<accession>A0A0L0D6D4</accession>
<dbReference type="InterPro" id="IPR051865">
    <property type="entry name" value="WD-repeat_CDT2_adapter"/>
</dbReference>
<evidence type="ECO:0000313" key="9">
    <source>
        <dbReference type="Proteomes" id="UP000054408"/>
    </source>
</evidence>
<keyword evidence="8" id="KW-0131">Cell cycle</keyword>
<feature type="repeat" description="WD" evidence="6">
    <location>
        <begin position="145"/>
        <end position="186"/>
    </location>
</feature>
<reference evidence="8 9" key="1">
    <citation type="submission" date="2010-05" db="EMBL/GenBank/DDBJ databases">
        <title>The Genome Sequence of Thecamonas trahens ATCC 50062.</title>
        <authorList>
            <consortium name="The Broad Institute Genome Sequencing Platform"/>
            <person name="Russ C."/>
            <person name="Cuomo C."/>
            <person name="Shea T."/>
            <person name="Young S.K."/>
            <person name="Zeng Q."/>
            <person name="Koehrsen M."/>
            <person name="Haas B."/>
            <person name="Borodovsky M."/>
            <person name="Guigo R."/>
            <person name="Alvarado L."/>
            <person name="Berlin A."/>
            <person name="Bochicchio J."/>
            <person name="Borenstein D."/>
            <person name="Chapman S."/>
            <person name="Chen Z."/>
            <person name="Freedman E."/>
            <person name="Gellesch M."/>
            <person name="Goldberg J."/>
            <person name="Griggs A."/>
            <person name="Gujja S."/>
            <person name="Heilman E."/>
            <person name="Heiman D."/>
            <person name="Hepburn T."/>
            <person name="Howarth C."/>
            <person name="Jen D."/>
            <person name="Larson L."/>
            <person name="Mehta T."/>
            <person name="Park D."/>
            <person name="Pearson M."/>
            <person name="Roberts A."/>
            <person name="Saif S."/>
            <person name="Shenoy N."/>
            <person name="Sisk P."/>
            <person name="Stolte C."/>
            <person name="Sykes S."/>
            <person name="Thomson T."/>
            <person name="Walk T."/>
            <person name="White J."/>
            <person name="Yandava C."/>
            <person name="Burger G."/>
            <person name="Gray M.W."/>
            <person name="Holland P.W.H."/>
            <person name="King N."/>
            <person name="Lang F.B.F."/>
            <person name="Roger A.J."/>
            <person name="Ruiz-Trillo I."/>
            <person name="Lander E."/>
            <person name="Nusbaum C."/>
        </authorList>
    </citation>
    <scope>NUCLEOTIDE SEQUENCE [LARGE SCALE GENOMIC DNA]</scope>
    <source>
        <strain evidence="8 9">ATCC 50062</strain>
    </source>
</reference>
<gene>
    <name evidence="8" type="ORF">AMSG_03987</name>
</gene>
<feature type="region of interest" description="Disordered" evidence="7">
    <location>
        <begin position="553"/>
        <end position="581"/>
    </location>
</feature>
<keyword evidence="4" id="KW-0833">Ubl conjugation pathway</keyword>
<comment type="pathway">
    <text evidence="1">Protein modification; protein ubiquitination.</text>
</comment>
<dbReference type="RefSeq" id="XP_013759238.1">
    <property type="nucleotide sequence ID" value="XM_013903784.1"/>
</dbReference>
<dbReference type="InterPro" id="IPR020472">
    <property type="entry name" value="WD40_PAC1"/>
</dbReference>
<comment type="similarity">
    <text evidence="5">Belongs to the WD repeat cdt2 family.</text>
</comment>
<dbReference type="Gene3D" id="2.130.10.10">
    <property type="entry name" value="YVTN repeat-like/Quinoprotein amine dehydrogenase"/>
    <property type="match status" value="2"/>
</dbReference>
<feature type="repeat" description="WD" evidence="6">
    <location>
        <begin position="380"/>
        <end position="401"/>
    </location>
</feature>
<keyword evidence="3" id="KW-0677">Repeat</keyword>
<protein>
    <submittedName>
        <fullName evidence="8">Cell division cycle protein cdt2</fullName>
    </submittedName>
</protein>
<evidence type="ECO:0000256" key="6">
    <source>
        <dbReference type="PROSITE-ProRule" id="PRU00221"/>
    </source>
</evidence>
<dbReference type="OrthoDB" id="2096344at2759"/>
<proteinExistence type="inferred from homology"/>
<dbReference type="PANTHER" id="PTHR22852:SF0">
    <property type="entry name" value="DENTICLELESS PROTEIN HOMOLOG"/>
    <property type="match status" value="1"/>
</dbReference>
<dbReference type="PROSITE" id="PS00678">
    <property type="entry name" value="WD_REPEATS_1"/>
    <property type="match status" value="2"/>
</dbReference>
<dbReference type="AlphaFoldDB" id="A0A0L0D6D4"/>
<dbReference type="eggNOG" id="KOG0321">
    <property type="taxonomic scope" value="Eukaryota"/>
</dbReference>
<name>A0A0L0D6D4_THETB</name>
<feature type="repeat" description="WD" evidence="6">
    <location>
        <begin position="187"/>
        <end position="229"/>
    </location>
</feature>
<evidence type="ECO:0000256" key="1">
    <source>
        <dbReference type="ARBA" id="ARBA00004906"/>
    </source>
</evidence>
<dbReference type="InterPro" id="IPR015943">
    <property type="entry name" value="WD40/YVTN_repeat-like_dom_sf"/>
</dbReference>
<dbReference type="GO" id="GO:0043161">
    <property type="term" value="P:proteasome-mediated ubiquitin-dependent protein catabolic process"/>
    <property type="evidence" value="ECO:0007669"/>
    <property type="project" value="TreeGrafter"/>
</dbReference>
<feature type="region of interest" description="Disordered" evidence="7">
    <location>
        <begin position="642"/>
        <end position="679"/>
    </location>
</feature>
<dbReference type="GO" id="GO:0030674">
    <property type="term" value="F:protein-macromolecule adaptor activity"/>
    <property type="evidence" value="ECO:0007669"/>
    <property type="project" value="TreeGrafter"/>
</dbReference>
<keyword evidence="9" id="KW-1185">Reference proteome</keyword>
<feature type="compositionally biased region" description="Low complexity" evidence="7">
    <location>
        <begin position="725"/>
        <end position="738"/>
    </location>
</feature>
<evidence type="ECO:0000256" key="4">
    <source>
        <dbReference type="ARBA" id="ARBA00022786"/>
    </source>
</evidence>
<dbReference type="STRING" id="461836.A0A0L0D6D4"/>
<dbReference type="GO" id="GO:0005634">
    <property type="term" value="C:nucleus"/>
    <property type="evidence" value="ECO:0007669"/>
    <property type="project" value="TreeGrafter"/>
</dbReference>
<evidence type="ECO:0000256" key="3">
    <source>
        <dbReference type="ARBA" id="ARBA00022737"/>
    </source>
</evidence>
<feature type="repeat" description="WD" evidence="6">
    <location>
        <begin position="423"/>
        <end position="457"/>
    </location>
</feature>
<dbReference type="EMBL" id="GL349448">
    <property type="protein sequence ID" value="KNC47760.1"/>
    <property type="molecule type" value="Genomic_DNA"/>
</dbReference>
<dbReference type="SUPFAM" id="SSF50978">
    <property type="entry name" value="WD40 repeat-like"/>
    <property type="match status" value="1"/>
</dbReference>
<dbReference type="GeneID" id="25563553"/>
<keyword evidence="8" id="KW-0132">Cell division</keyword>
<dbReference type="Proteomes" id="UP000054408">
    <property type="component" value="Unassembled WGS sequence"/>
</dbReference>
<evidence type="ECO:0000256" key="7">
    <source>
        <dbReference type="SAM" id="MobiDB-lite"/>
    </source>
</evidence>
<dbReference type="SMART" id="SM00320">
    <property type="entry name" value="WD40"/>
    <property type="match status" value="7"/>
</dbReference>
<feature type="region of interest" description="Disordered" evidence="7">
    <location>
        <begin position="725"/>
        <end position="757"/>
    </location>
</feature>
<evidence type="ECO:0000256" key="2">
    <source>
        <dbReference type="ARBA" id="ARBA00022574"/>
    </source>
</evidence>